<accession>A0A6J6FSH4</accession>
<dbReference type="Pfam" id="PF13625">
    <property type="entry name" value="Helicase_C_3"/>
    <property type="match status" value="1"/>
</dbReference>
<sequence length="535" mass="57139">MPSAVHVATRLAELNREELVALIEARPWGMGRQLDVHDVADTLLGSDSIDNSLRQLSRVSLEALSAGNGDELSRSLMLSNEDGVPYSEVSPRIPTLSSARMPARPDARIADSSTALHTVVAIRDLISWSYAEPLPMAATGKLLRAEAKLLANGLVIPEAEVETLVWIASQSELVATADRRMRATAAGVELLDDLVGLWKRLSDAVLSQLGVSIADAVRRDGRVDRDYLRWMWAVESPSRDRTIDLVVSAAEMLGLLAGDVTDLGSAWLGGKPAGKPDFPELVSSVYVLDDLSVIAPGPVTSQISDFLDSISRIETRGLAEKRRLDPARILHAVTTGTPAEQILDRLRMMSLTPVSAAVSSTILDIANNTRYVTLNGTGTDTAARVSHPELGAMLVADPRLQRLAPVTIDNSSLLFGAAPDRVETALLDGGYTVVTAQSKSTVSSPTTPSALRIMAEQIHDVGLGTSHMERALIVAGKTRTRVTLTVETGNGTRTMTLEPRNVANGRVRGLDTVADVERTLPISAIITLTTAGDAP</sequence>
<evidence type="ECO:0000313" key="2">
    <source>
        <dbReference type="EMBL" id="CAB4589974.1"/>
    </source>
</evidence>
<proteinExistence type="predicted"/>
<dbReference type="AlphaFoldDB" id="A0A6J6FSH4"/>
<reference evidence="2" key="1">
    <citation type="submission" date="2020-05" db="EMBL/GenBank/DDBJ databases">
        <authorList>
            <person name="Chiriac C."/>
            <person name="Salcher M."/>
            <person name="Ghai R."/>
            <person name="Kavagutti S V."/>
        </authorList>
    </citation>
    <scope>NUCLEOTIDE SEQUENCE</scope>
</reference>
<feature type="domain" description="Helicase XPB/Ssl2 N-terminal" evidence="1">
    <location>
        <begin position="286"/>
        <end position="404"/>
    </location>
</feature>
<dbReference type="InterPro" id="IPR032830">
    <property type="entry name" value="XPB/Ssl2_N"/>
</dbReference>
<name>A0A6J6FSH4_9ZZZZ</name>
<protein>
    <submittedName>
        <fullName evidence="2">Unannotated protein</fullName>
    </submittedName>
</protein>
<dbReference type="EMBL" id="CAEZUE010000045">
    <property type="protein sequence ID" value="CAB4589974.1"/>
    <property type="molecule type" value="Genomic_DNA"/>
</dbReference>
<gene>
    <name evidence="2" type="ORF">UFOPK1788_00473</name>
</gene>
<evidence type="ECO:0000259" key="1">
    <source>
        <dbReference type="Pfam" id="PF13625"/>
    </source>
</evidence>
<organism evidence="2">
    <name type="scientific">freshwater metagenome</name>
    <dbReference type="NCBI Taxonomy" id="449393"/>
    <lineage>
        <taxon>unclassified sequences</taxon>
        <taxon>metagenomes</taxon>
        <taxon>ecological metagenomes</taxon>
    </lineage>
</organism>